<keyword evidence="4" id="KW-0560">Oxidoreductase</keyword>
<evidence type="ECO:0000259" key="5">
    <source>
        <dbReference type="Pfam" id="PF01243"/>
    </source>
</evidence>
<dbReference type="PANTHER" id="PTHR10851">
    <property type="entry name" value="PYRIDOXINE-5-PHOSPHATE OXIDASE"/>
    <property type="match status" value="1"/>
</dbReference>
<comment type="caution">
    <text evidence="6">The sequence shown here is derived from an EMBL/GenBank/DDBJ whole genome shotgun (WGS) entry which is preliminary data.</text>
</comment>
<gene>
    <name evidence="6" type="ORF">CNE99_05970</name>
</gene>
<dbReference type="InterPro" id="IPR012349">
    <property type="entry name" value="Split_barrel_FMN-bd"/>
</dbReference>
<dbReference type="GO" id="GO:0010181">
    <property type="term" value="F:FMN binding"/>
    <property type="evidence" value="ECO:0007669"/>
    <property type="project" value="InterPro"/>
</dbReference>
<evidence type="ECO:0000256" key="2">
    <source>
        <dbReference type="ARBA" id="ARBA00022630"/>
    </source>
</evidence>
<dbReference type="EMBL" id="NTKD01000027">
    <property type="protein sequence ID" value="PDH39236.1"/>
    <property type="molecule type" value="Genomic_DNA"/>
</dbReference>
<keyword evidence="2" id="KW-0285">Flavoprotein</keyword>
<evidence type="ECO:0000256" key="4">
    <source>
        <dbReference type="ARBA" id="ARBA00023002"/>
    </source>
</evidence>
<dbReference type="Proteomes" id="UP000219327">
    <property type="component" value="Unassembled WGS sequence"/>
</dbReference>
<keyword evidence="3" id="KW-0288">FMN</keyword>
<reference evidence="6 7" key="1">
    <citation type="submission" date="2017-08" db="EMBL/GenBank/DDBJ databases">
        <title>Fine stratification of microbial communities through a metagenomic profile of the photic zone.</title>
        <authorList>
            <person name="Haro-Moreno J.M."/>
            <person name="Lopez-Perez M."/>
            <person name="De La Torre J."/>
            <person name="Picazo A."/>
            <person name="Camacho A."/>
            <person name="Rodriguez-Valera F."/>
        </authorList>
    </citation>
    <scope>NUCLEOTIDE SEQUENCE [LARGE SCALE GENOMIC DNA]</scope>
    <source>
        <strain evidence="6">MED-G24</strain>
    </source>
</reference>
<dbReference type="Pfam" id="PF01243">
    <property type="entry name" value="PNPOx_N"/>
    <property type="match status" value="1"/>
</dbReference>
<evidence type="ECO:0000256" key="1">
    <source>
        <dbReference type="ARBA" id="ARBA00001917"/>
    </source>
</evidence>
<organism evidence="6 7">
    <name type="scientific">OM182 bacterium MED-G24</name>
    <dbReference type="NCBI Taxonomy" id="1986255"/>
    <lineage>
        <taxon>Bacteria</taxon>
        <taxon>Pseudomonadati</taxon>
        <taxon>Pseudomonadota</taxon>
        <taxon>Gammaproteobacteria</taxon>
        <taxon>OMG group</taxon>
        <taxon>OM182 clade</taxon>
    </lineage>
</organism>
<evidence type="ECO:0000313" key="7">
    <source>
        <dbReference type="Proteomes" id="UP000219327"/>
    </source>
</evidence>
<protein>
    <recommendedName>
        <fullName evidence="5">Pyridoxamine 5'-phosphate oxidase N-terminal domain-containing protein</fullName>
    </recommendedName>
</protein>
<dbReference type="GO" id="GO:0004733">
    <property type="term" value="F:pyridoxamine phosphate oxidase activity"/>
    <property type="evidence" value="ECO:0007669"/>
    <property type="project" value="InterPro"/>
</dbReference>
<dbReference type="AlphaFoldDB" id="A0A2A5WSZ0"/>
<sequence length="193" mass="21753">MNPLTALIGDRERAFAAEDPMAKTCTLALADQFGQASARTLVLRGISDRGLVIFINQSSPKWRVLSAGGHYEILLWYPSIQCQYRIQGQAVELTDGEVRQSWQMRPEPGKRLDFLYHEYPQSSPILDRDLLIDAVMSRQTLVDEGQPPPAGITAFELAATIIERLDLSPDLEVHDRRLFTLVDGHWQNQVLVP</sequence>
<name>A0A2A5WSZ0_9GAMM</name>
<evidence type="ECO:0000313" key="6">
    <source>
        <dbReference type="EMBL" id="PDH39236.1"/>
    </source>
</evidence>
<comment type="cofactor">
    <cofactor evidence="1">
        <name>FMN</name>
        <dbReference type="ChEBI" id="CHEBI:58210"/>
    </cofactor>
</comment>
<dbReference type="InterPro" id="IPR011576">
    <property type="entry name" value="Pyridox_Oxase_N"/>
</dbReference>
<dbReference type="GO" id="GO:0008615">
    <property type="term" value="P:pyridoxine biosynthetic process"/>
    <property type="evidence" value="ECO:0007669"/>
    <property type="project" value="InterPro"/>
</dbReference>
<proteinExistence type="predicted"/>
<evidence type="ECO:0000256" key="3">
    <source>
        <dbReference type="ARBA" id="ARBA00022643"/>
    </source>
</evidence>
<dbReference type="Gene3D" id="2.30.110.10">
    <property type="entry name" value="Electron Transport, Fmn-binding Protein, Chain A"/>
    <property type="match status" value="1"/>
</dbReference>
<feature type="domain" description="Pyridoxamine 5'-phosphate oxidase N-terminal" evidence="5">
    <location>
        <begin position="21"/>
        <end position="105"/>
    </location>
</feature>
<dbReference type="PANTHER" id="PTHR10851:SF0">
    <property type="entry name" value="PYRIDOXINE-5'-PHOSPHATE OXIDASE"/>
    <property type="match status" value="1"/>
</dbReference>
<accession>A0A2A5WSZ0</accession>
<dbReference type="InterPro" id="IPR000659">
    <property type="entry name" value="Pyridox_Oxase"/>
</dbReference>
<dbReference type="SUPFAM" id="SSF50475">
    <property type="entry name" value="FMN-binding split barrel"/>
    <property type="match status" value="1"/>
</dbReference>